<comment type="caution">
    <text evidence="1">The sequence shown here is derived from an EMBL/GenBank/DDBJ whole genome shotgun (WGS) entry which is preliminary data.</text>
</comment>
<gene>
    <name evidence="1" type="ORF">GNF79_13940</name>
</gene>
<dbReference type="Proteomes" id="UP001291306">
    <property type="component" value="Unassembled WGS sequence"/>
</dbReference>
<name>A0AAW9IH87_CLOPF</name>
<organism evidence="1 2">
    <name type="scientific">Clostridium perfringens</name>
    <dbReference type="NCBI Taxonomy" id="1502"/>
    <lineage>
        <taxon>Bacteria</taxon>
        <taxon>Bacillati</taxon>
        <taxon>Bacillota</taxon>
        <taxon>Clostridia</taxon>
        <taxon>Eubacteriales</taxon>
        <taxon>Clostridiaceae</taxon>
        <taxon>Clostridium</taxon>
    </lineage>
</organism>
<dbReference type="EMBL" id="WNVC01000086">
    <property type="protein sequence ID" value="MDZ5000167.1"/>
    <property type="molecule type" value="Genomic_DNA"/>
</dbReference>
<protein>
    <submittedName>
        <fullName evidence="1">DNA-binding protein</fullName>
    </submittedName>
</protein>
<evidence type="ECO:0000313" key="1">
    <source>
        <dbReference type="EMBL" id="MDZ5000167.1"/>
    </source>
</evidence>
<proteinExistence type="predicted"/>
<dbReference type="GO" id="GO:0003677">
    <property type="term" value="F:DNA binding"/>
    <property type="evidence" value="ECO:0007669"/>
    <property type="project" value="UniProtKB-KW"/>
</dbReference>
<reference evidence="1" key="1">
    <citation type="submission" date="2019-11" db="EMBL/GenBank/DDBJ databases">
        <title>Characterization of Clostridium perfringens isolates from swine manure treated agricultural soils.</title>
        <authorList>
            <person name="Wushke S.T."/>
        </authorList>
    </citation>
    <scope>NUCLEOTIDE SEQUENCE</scope>
    <source>
        <strain evidence="1">X26</strain>
    </source>
</reference>
<keyword evidence="1" id="KW-0238">DNA-binding</keyword>
<feature type="non-terminal residue" evidence="1">
    <location>
        <position position="49"/>
    </location>
</feature>
<dbReference type="AlphaFoldDB" id="A0AAW9IH87"/>
<accession>A0AAW9IH87</accession>
<sequence length="49" mass="5711">MMLRSVEEVAQDLKVSKTAIYNKLKLKEYKSLVLKKHGKAMIDDELFNL</sequence>
<evidence type="ECO:0000313" key="2">
    <source>
        <dbReference type="Proteomes" id="UP001291306"/>
    </source>
</evidence>